<sequence>GATSLAALGVSADCIQAIGCWSSDSFQIYVQKNLALLHALIFNSQSIHDSVAPFDLIQLYCIIVPLFYLYALANMLSLLLYIYMSLPPFIHWVWDLSFLPKKQ</sequence>
<proteinExistence type="predicted"/>
<evidence type="ECO:0000256" key="1">
    <source>
        <dbReference type="SAM" id="Phobius"/>
    </source>
</evidence>
<dbReference type="OrthoDB" id="2678963at2759"/>
<keyword evidence="1" id="KW-0472">Membrane</keyword>
<reference evidence="2" key="1">
    <citation type="journal article" date="2020" name="New Phytol.">
        <title>Comparative genomics reveals dynamic genome evolution in host specialist ectomycorrhizal fungi.</title>
        <authorList>
            <person name="Lofgren L.A."/>
            <person name="Nguyen N.H."/>
            <person name="Vilgalys R."/>
            <person name="Ruytinx J."/>
            <person name="Liao H.L."/>
            <person name="Branco S."/>
            <person name="Kuo A."/>
            <person name="LaButti K."/>
            <person name="Lipzen A."/>
            <person name="Andreopoulos W."/>
            <person name="Pangilinan J."/>
            <person name="Riley R."/>
            <person name="Hundley H."/>
            <person name="Na H."/>
            <person name="Barry K."/>
            <person name="Grigoriev I.V."/>
            <person name="Stajich J.E."/>
            <person name="Kennedy P.G."/>
        </authorList>
    </citation>
    <scope>NUCLEOTIDE SEQUENCE</scope>
    <source>
        <strain evidence="2">FC423</strain>
    </source>
</reference>
<dbReference type="Proteomes" id="UP000823399">
    <property type="component" value="Unassembled WGS sequence"/>
</dbReference>
<organism evidence="2 3">
    <name type="scientific">Suillus discolor</name>
    <dbReference type="NCBI Taxonomy" id="1912936"/>
    <lineage>
        <taxon>Eukaryota</taxon>
        <taxon>Fungi</taxon>
        <taxon>Dikarya</taxon>
        <taxon>Basidiomycota</taxon>
        <taxon>Agaricomycotina</taxon>
        <taxon>Agaricomycetes</taxon>
        <taxon>Agaricomycetidae</taxon>
        <taxon>Boletales</taxon>
        <taxon>Suillineae</taxon>
        <taxon>Suillaceae</taxon>
        <taxon>Suillus</taxon>
    </lineage>
</organism>
<gene>
    <name evidence="2" type="ORF">F5147DRAFT_581301</name>
</gene>
<dbReference type="AlphaFoldDB" id="A0A9P7F2M9"/>
<evidence type="ECO:0000313" key="2">
    <source>
        <dbReference type="EMBL" id="KAG2101882.1"/>
    </source>
</evidence>
<keyword evidence="3" id="KW-1185">Reference proteome</keyword>
<name>A0A9P7F2M9_9AGAM</name>
<dbReference type="EMBL" id="JABBWM010000049">
    <property type="protein sequence ID" value="KAG2101882.1"/>
    <property type="molecule type" value="Genomic_DNA"/>
</dbReference>
<feature type="non-terminal residue" evidence="2">
    <location>
        <position position="1"/>
    </location>
</feature>
<protein>
    <submittedName>
        <fullName evidence="2">Uncharacterized protein</fullName>
    </submittedName>
</protein>
<feature type="transmembrane region" description="Helical" evidence="1">
    <location>
        <begin position="57"/>
        <end position="83"/>
    </location>
</feature>
<accession>A0A9P7F2M9</accession>
<dbReference type="GeneID" id="64693853"/>
<evidence type="ECO:0000313" key="3">
    <source>
        <dbReference type="Proteomes" id="UP000823399"/>
    </source>
</evidence>
<keyword evidence="1" id="KW-1133">Transmembrane helix</keyword>
<dbReference type="RefSeq" id="XP_041290047.1">
    <property type="nucleotide sequence ID" value="XM_041431594.1"/>
</dbReference>
<comment type="caution">
    <text evidence="2">The sequence shown here is derived from an EMBL/GenBank/DDBJ whole genome shotgun (WGS) entry which is preliminary data.</text>
</comment>
<keyword evidence="1" id="KW-0812">Transmembrane</keyword>